<sequence length="399" mass="45003">MSSAAEHEMRYFRTQVEDAFKAVQECEAAKVNTLELETRRRETLCMRQARLAEAHVELLEIEFRHRLDAANPADRREAAQECRLHVQQTAQETHRDLATLSPRLQQCVRHEKATKEEVDRFEGRGALRHRIMKSKKVALAAFIDAVHELGNMQGKEAYLKAKRDGLLSLAQVYGDAARGSVDLQAPPTYDKSRPRSARRETGLWAAEYEAHAATDPRSPSVRDEAGFWAAEYEALEQRERAEHQAAGNSDPFEPGDRRSSHNSPQADREQEEIRAAAAFFTNEARERPSEEHAATHASPSHPPPRVFRPRLRLDTRDPNQRTVHAQAANHRASISRFTAALSPSIDPEAAAHIDWSNLPPSATSPIESYRAFLVPSDVQLIHTRGSSHRHARIFRPAAE</sequence>
<dbReference type="OrthoDB" id="10460299at2759"/>
<evidence type="ECO:0000313" key="2">
    <source>
        <dbReference type="EMBL" id="CDR45182.1"/>
    </source>
</evidence>
<gene>
    <name evidence="2" type="ORF">RHTO0S_10e06260g</name>
</gene>
<proteinExistence type="predicted"/>
<feature type="region of interest" description="Disordered" evidence="1">
    <location>
        <begin position="285"/>
        <end position="311"/>
    </location>
</feature>
<dbReference type="EMBL" id="LK052945">
    <property type="protein sequence ID" value="CDR45182.1"/>
    <property type="molecule type" value="Genomic_DNA"/>
</dbReference>
<accession>A0A061B5F8</accession>
<organism evidence="2">
    <name type="scientific">Rhodotorula toruloides</name>
    <name type="common">Yeast</name>
    <name type="synonym">Rhodosporidium toruloides</name>
    <dbReference type="NCBI Taxonomy" id="5286"/>
    <lineage>
        <taxon>Eukaryota</taxon>
        <taxon>Fungi</taxon>
        <taxon>Dikarya</taxon>
        <taxon>Basidiomycota</taxon>
        <taxon>Pucciniomycotina</taxon>
        <taxon>Microbotryomycetes</taxon>
        <taxon>Sporidiobolales</taxon>
        <taxon>Sporidiobolaceae</taxon>
        <taxon>Rhodotorula</taxon>
    </lineage>
</organism>
<feature type="compositionally biased region" description="Basic and acidic residues" evidence="1">
    <location>
        <begin position="285"/>
        <end position="294"/>
    </location>
</feature>
<protein>
    <submittedName>
        <fullName evidence="2">RHTO0S10e06260g1_1</fullName>
    </submittedName>
</protein>
<name>A0A061B5F8_RHOTO</name>
<evidence type="ECO:0000256" key="1">
    <source>
        <dbReference type="SAM" id="MobiDB-lite"/>
    </source>
</evidence>
<reference evidence="2" key="1">
    <citation type="journal article" date="2014" name="Genome Announc.">
        <title>Draft genome sequence of Rhodosporidium toruloides CECT1137, an oleaginous yeast of biotechnological interest.</title>
        <authorList>
            <person name="Morin N."/>
            <person name="Calcas X."/>
            <person name="Devillers H."/>
            <person name="Durrens P."/>
            <person name="Sherman D.J."/>
            <person name="Nicaud J.-M."/>
            <person name="Neuveglise C."/>
        </authorList>
    </citation>
    <scope>NUCLEOTIDE SEQUENCE</scope>
    <source>
        <strain evidence="2">CECT1137</strain>
    </source>
</reference>
<dbReference type="AlphaFoldDB" id="A0A061B5F8"/>
<feature type="region of interest" description="Disordered" evidence="1">
    <location>
        <begin position="239"/>
        <end position="271"/>
    </location>
</feature>